<evidence type="ECO:0000256" key="1">
    <source>
        <dbReference type="SAM" id="MobiDB-lite"/>
    </source>
</evidence>
<proteinExistence type="predicted"/>
<accession>A0A0F9THA1</accession>
<organism evidence="2">
    <name type="scientific">marine sediment metagenome</name>
    <dbReference type="NCBI Taxonomy" id="412755"/>
    <lineage>
        <taxon>unclassified sequences</taxon>
        <taxon>metagenomes</taxon>
        <taxon>ecological metagenomes</taxon>
    </lineage>
</organism>
<dbReference type="AlphaFoldDB" id="A0A0F9THA1"/>
<protein>
    <submittedName>
        <fullName evidence="2">Uncharacterized protein</fullName>
    </submittedName>
</protein>
<reference evidence="2" key="1">
    <citation type="journal article" date="2015" name="Nature">
        <title>Complex archaea that bridge the gap between prokaryotes and eukaryotes.</title>
        <authorList>
            <person name="Spang A."/>
            <person name="Saw J.H."/>
            <person name="Jorgensen S.L."/>
            <person name="Zaremba-Niedzwiedzka K."/>
            <person name="Martijn J."/>
            <person name="Lind A.E."/>
            <person name="van Eijk R."/>
            <person name="Schleper C."/>
            <person name="Guy L."/>
            <person name="Ettema T.J."/>
        </authorList>
    </citation>
    <scope>NUCLEOTIDE SEQUENCE</scope>
</reference>
<gene>
    <name evidence="2" type="ORF">LCGC14_0328290</name>
</gene>
<comment type="caution">
    <text evidence="2">The sequence shown here is derived from an EMBL/GenBank/DDBJ whole genome shotgun (WGS) entry which is preliminary data.</text>
</comment>
<name>A0A0F9THA1_9ZZZZ</name>
<dbReference type="EMBL" id="LAZR01000228">
    <property type="protein sequence ID" value="KKN80610.1"/>
    <property type="molecule type" value="Genomic_DNA"/>
</dbReference>
<feature type="region of interest" description="Disordered" evidence="1">
    <location>
        <begin position="239"/>
        <end position="266"/>
    </location>
</feature>
<sequence>MTYNMKNQVLIQVKGMGVPVQAPTARNADGFEIRWSSDADISPDCPVHVLSDKKQLERFVQLAVDDRFRSADLIQIIPVVVPDGSDSLTREQAINLGADPENWNMIRVAMVISGNSSRGPIMDEIEWAGTREEHAEGAHMQEAYEHAHRRKINHPSIFSHNQGGHLQKAASFMNEFQRQMKPSLRAAEEMTKGHERALLSMDLDNLNPDRALFYLKQMQTSLIDRISVQQLNVHDSMKPVVNQSSDTPVEAPAESHVKPSPGPRFH</sequence>
<evidence type="ECO:0000313" key="2">
    <source>
        <dbReference type="EMBL" id="KKN80610.1"/>
    </source>
</evidence>